<evidence type="ECO:0000313" key="3">
    <source>
        <dbReference type="Proteomes" id="UP000694547"/>
    </source>
</evidence>
<feature type="chain" id="PRO_5044637116" evidence="1">
    <location>
        <begin position="22"/>
        <end position="83"/>
    </location>
</feature>
<keyword evidence="3" id="KW-1185">Reference proteome</keyword>
<organism evidence="2 3">
    <name type="scientific">Peromyscus maniculatus bairdii</name>
    <name type="common">Prairie deer mouse</name>
    <dbReference type="NCBI Taxonomy" id="230844"/>
    <lineage>
        <taxon>Eukaryota</taxon>
        <taxon>Metazoa</taxon>
        <taxon>Chordata</taxon>
        <taxon>Craniata</taxon>
        <taxon>Vertebrata</taxon>
        <taxon>Euteleostomi</taxon>
        <taxon>Mammalia</taxon>
        <taxon>Eutheria</taxon>
        <taxon>Euarchontoglires</taxon>
        <taxon>Glires</taxon>
        <taxon>Rodentia</taxon>
        <taxon>Myomorpha</taxon>
        <taxon>Muroidea</taxon>
        <taxon>Cricetidae</taxon>
        <taxon>Neotominae</taxon>
        <taxon>Peromyscus</taxon>
    </lineage>
</organism>
<dbReference type="Proteomes" id="UP000694547">
    <property type="component" value="Chromosome 4"/>
</dbReference>
<gene>
    <name evidence="2" type="primary">LOC102918925</name>
</gene>
<evidence type="ECO:0000256" key="1">
    <source>
        <dbReference type="SAM" id="SignalP"/>
    </source>
</evidence>
<reference evidence="2" key="3">
    <citation type="submission" date="2025-09" db="UniProtKB">
        <authorList>
            <consortium name="Ensembl"/>
        </authorList>
    </citation>
    <scope>IDENTIFICATION</scope>
</reference>
<dbReference type="OrthoDB" id="9542712at2759"/>
<dbReference type="Ensembl" id="ENSPEMT00000028515.2">
    <property type="protein sequence ID" value="ENSPEMP00000024133.1"/>
    <property type="gene ID" value="ENSPEMG00000020966.2"/>
</dbReference>
<name>A0A6J0DQY1_PERMB</name>
<protein>
    <submittedName>
        <fullName evidence="2">WAP four-disulfide core domain 11</fullName>
    </submittedName>
</protein>
<sequence>MKPSMLLLVLFLCVLLLPAPGWKKKKYSQRELSLQECWGQPKVNDCKKKCSRRFRCLQKNHTCCWTYCGNICAPTGKFFERKK</sequence>
<evidence type="ECO:0000313" key="2">
    <source>
        <dbReference type="Ensembl" id="ENSPEMP00000024133.1"/>
    </source>
</evidence>
<keyword evidence="1" id="KW-0732">Signal</keyword>
<dbReference type="AlphaFoldDB" id="A0A6J0DQY1"/>
<reference evidence="2" key="2">
    <citation type="submission" date="2025-08" db="UniProtKB">
        <authorList>
            <consortium name="Ensembl"/>
        </authorList>
    </citation>
    <scope>IDENTIFICATION</scope>
</reference>
<dbReference type="GeneTree" id="ENSGT00940000163115"/>
<feature type="signal peptide" evidence="1">
    <location>
        <begin position="1"/>
        <end position="21"/>
    </location>
</feature>
<accession>A0A6J0DQY1</accession>
<reference evidence="2 3" key="1">
    <citation type="submission" date="2018-10" db="EMBL/GenBank/DDBJ databases">
        <title>Improved assembly of the deer mouse Peromyscus maniculatus genome.</title>
        <authorList>
            <person name="Lassance J.-M."/>
            <person name="Hoekstra H.E."/>
        </authorList>
    </citation>
    <scope>NUCLEOTIDE SEQUENCE [LARGE SCALE GENOMIC DNA]</scope>
</reference>
<proteinExistence type="predicted"/>